<dbReference type="EMBL" id="JAJEQF010000014">
    <property type="protein sequence ID" value="MCC2167471.1"/>
    <property type="molecule type" value="Genomic_DNA"/>
</dbReference>
<proteinExistence type="predicted"/>
<feature type="transmembrane region" description="Helical" evidence="1">
    <location>
        <begin position="12"/>
        <end position="35"/>
    </location>
</feature>
<evidence type="ECO:0000313" key="2">
    <source>
        <dbReference type="EMBL" id="MCC2167471.1"/>
    </source>
</evidence>
<protein>
    <submittedName>
        <fullName evidence="2">Uncharacterized protein</fullName>
    </submittedName>
</protein>
<keyword evidence="1" id="KW-0472">Membrane</keyword>
<sequence length="50" mass="5623">MGNVGNTTGSMLYGFGAFLVIYLAGVLIYQVVLWIQKWKRKKKDGEQENG</sequence>
<dbReference type="AlphaFoldDB" id="A0AAE3AV99"/>
<keyword evidence="3" id="KW-1185">Reference proteome</keyword>
<reference evidence="2 3" key="1">
    <citation type="submission" date="2021-10" db="EMBL/GenBank/DDBJ databases">
        <title>Anaerobic single-cell dispensing facilitates the cultivation of human gut bacteria.</title>
        <authorList>
            <person name="Afrizal A."/>
        </authorList>
    </citation>
    <scope>NUCLEOTIDE SEQUENCE [LARGE SCALE GENOMIC DNA]</scope>
    <source>
        <strain evidence="2 3">CLA-AA-H244</strain>
    </source>
</reference>
<name>A0AAE3AV99_9FIRM</name>
<comment type="caution">
    <text evidence="2">The sequence shown here is derived from an EMBL/GenBank/DDBJ whole genome shotgun (WGS) entry which is preliminary data.</text>
</comment>
<accession>A0AAE3AV99</accession>
<keyword evidence="1" id="KW-1133">Transmembrane helix</keyword>
<dbReference type="Proteomes" id="UP001199355">
    <property type="component" value="Unassembled WGS sequence"/>
</dbReference>
<dbReference type="RefSeq" id="WP_021916076.1">
    <property type="nucleotide sequence ID" value="NZ_JAJEQF010000014.1"/>
</dbReference>
<keyword evidence="1" id="KW-0812">Transmembrane</keyword>
<gene>
    <name evidence="2" type="ORF">LKD45_07130</name>
</gene>
<evidence type="ECO:0000256" key="1">
    <source>
        <dbReference type="SAM" id="Phobius"/>
    </source>
</evidence>
<organism evidence="2 3">
    <name type="scientific">Gallintestinimicrobium propionicum</name>
    <dbReference type="NCBI Taxonomy" id="2981770"/>
    <lineage>
        <taxon>Bacteria</taxon>
        <taxon>Bacillati</taxon>
        <taxon>Bacillota</taxon>
        <taxon>Clostridia</taxon>
        <taxon>Lachnospirales</taxon>
        <taxon>Lachnospiraceae</taxon>
        <taxon>Gallintestinimicrobium</taxon>
    </lineage>
</organism>
<evidence type="ECO:0000313" key="3">
    <source>
        <dbReference type="Proteomes" id="UP001199355"/>
    </source>
</evidence>